<keyword evidence="4" id="KW-0186">Copper</keyword>
<dbReference type="PROSITE" id="PS00079">
    <property type="entry name" value="MULTICOPPER_OXIDASE1"/>
    <property type="match status" value="1"/>
</dbReference>
<proteinExistence type="inferred from homology"/>
<sequence>MGLFDIFVLGGVGVGASEWAKKIPKQWTELAWPTIRIGLTVPLSQSIDVILQNANALSVNESEIHSWHQHGRDFWVLGYGEGKFTGKNAKGFNLKNPQLRNTTVVFLYGWTALRFVADNPGVWSFHCRIELNLHMGMAVVFAEGVELLSKVPVKALTCRLTAKMVLNGT</sequence>
<evidence type="ECO:0000313" key="6">
    <source>
        <dbReference type="EMBL" id="PKI69865.1"/>
    </source>
</evidence>
<dbReference type="Gene3D" id="2.60.40.420">
    <property type="entry name" value="Cupredoxins - blue copper proteins"/>
    <property type="match status" value="1"/>
</dbReference>
<dbReference type="PANTHER" id="PTHR11709:SF394">
    <property type="entry name" value="FI03373P-RELATED"/>
    <property type="match status" value="1"/>
</dbReference>
<evidence type="ECO:0000313" key="7">
    <source>
        <dbReference type="Proteomes" id="UP000233551"/>
    </source>
</evidence>
<gene>
    <name evidence="6" type="ORF">CRG98_009740</name>
</gene>
<dbReference type="AlphaFoldDB" id="A0A2I0KMZ6"/>
<evidence type="ECO:0000256" key="2">
    <source>
        <dbReference type="ARBA" id="ARBA00022723"/>
    </source>
</evidence>
<dbReference type="InterPro" id="IPR045087">
    <property type="entry name" value="Cu-oxidase_fam"/>
</dbReference>
<evidence type="ECO:0000259" key="5">
    <source>
        <dbReference type="Pfam" id="PF07731"/>
    </source>
</evidence>
<dbReference type="SUPFAM" id="SSF49503">
    <property type="entry name" value="Cupredoxins"/>
    <property type="match status" value="1"/>
</dbReference>
<dbReference type="Proteomes" id="UP000233551">
    <property type="component" value="Unassembled WGS sequence"/>
</dbReference>
<protein>
    <recommendedName>
        <fullName evidence="5">Plastocyanin-like domain-containing protein</fullName>
    </recommendedName>
</protein>
<organism evidence="6 7">
    <name type="scientific">Punica granatum</name>
    <name type="common">Pomegranate</name>
    <dbReference type="NCBI Taxonomy" id="22663"/>
    <lineage>
        <taxon>Eukaryota</taxon>
        <taxon>Viridiplantae</taxon>
        <taxon>Streptophyta</taxon>
        <taxon>Embryophyta</taxon>
        <taxon>Tracheophyta</taxon>
        <taxon>Spermatophyta</taxon>
        <taxon>Magnoliopsida</taxon>
        <taxon>eudicotyledons</taxon>
        <taxon>Gunneridae</taxon>
        <taxon>Pentapetalae</taxon>
        <taxon>rosids</taxon>
        <taxon>malvids</taxon>
        <taxon>Myrtales</taxon>
        <taxon>Lythraceae</taxon>
        <taxon>Punica</taxon>
    </lineage>
</organism>
<dbReference type="GO" id="GO:0016491">
    <property type="term" value="F:oxidoreductase activity"/>
    <property type="evidence" value="ECO:0007669"/>
    <property type="project" value="UniProtKB-KW"/>
</dbReference>
<dbReference type="PANTHER" id="PTHR11709">
    <property type="entry name" value="MULTI-COPPER OXIDASE"/>
    <property type="match status" value="1"/>
</dbReference>
<evidence type="ECO:0000256" key="1">
    <source>
        <dbReference type="ARBA" id="ARBA00010609"/>
    </source>
</evidence>
<dbReference type="Pfam" id="PF07731">
    <property type="entry name" value="Cu-oxidase_2"/>
    <property type="match status" value="1"/>
</dbReference>
<reference evidence="6 7" key="1">
    <citation type="submission" date="2017-11" db="EMBL/GenBank/DDBJ databases">
        <title>De-novo sequencing of pomegranate (Punica granatum L.) genome.</title>
        <authorList>
            <person name="Akparov Z."/>
            <person name="Amiraslanov A."/>
            <person name="Hajiyeva S."/>
            <person name="Abbasov M."/>
            <person name="Kaur K."/>
            <person name="Hamwieh A."/>
            <person name="Solovyev V."/>
            <person name="Salamov A."/>
            <person name="Braich B."/>
            <person name="Kosarev P."/>
            <person name="Mahmoud A."/>
            <person name="Hajiyev E."/>
            <person name="Babayeva S."/>
            <person name="Izzatullayeva V."/>
            <person name="Mammadov A."/>
            <person name="Mammadov A."/>
            <person name="Sharifova S."/>
            <person name="Ojaghi J."/>
            <person name="Eynullazada K."/>
            <person name="Bayramov B."/>
            <person name="Abdulazimova A."/>
            <person name="Shahmuradov I."/>
        </authorList>
    </citation>
    <scope>NUCLEOTIDE SEQUENCE [LARGE SCALE GENOMIC DNA]</scope>
    <source>
        <strain evidence="7">cv. AG2017</strain>
        <tissue evidence="6">Leaf</tissue>
    </source>
</reference>
<keyword evidence="3" id="KW-0560">Oxidoreductase</keyword>
<accession>A0A2I0KMZ6</accession>
<feature type="domain" description="Plastocyanin-like" evidence="5">
    <location>
        <begin position="28"/>
        <end position="144"/>
    </location>
</feature>
<dbReference type="InterPro" id="IPR011706">
    <property type="entry name" value="Cu-oxidase_C"/>
</dbReference>
<dbReference type="InterPro" id="IPR033138">
    <property type="entry name" value="Cu_oxidase_CS"/>
</dbReference>
<name>A0A2I0KMZ6_PUNGR</name>
<dbReference type="EMBL" id="PGOL01000479">
    <property type="protein sequence ID" value="PKI69865.1"/>
    <property type="molecule type" value="Genomic_DNA"/>
</dbReference>
<dbReference type="STRING" id="22663.A0A2I0KMZ6"/>
<dbReference type="GO" id="GO:0009506">
    <property type="term" value="C:plasmodesma"/>
    <property type="evidence" value="ECO:0007669"/>
    <property type="project" value="TreeGrafter"/>
</dbReference>
<comment type="similarity">
    <text evidence="1">Belongs to the multicopper oxidase family.</text>
</comment>
<evidence type="ECO:0000256" key="3">
    <source>
        <dbReference type="ARBA" id="ARBA00023002"/>
    </source>
</evidence>
<dbReference type="InterPro" id="IPR008972">
    <property type="entry name" value="Cupredoxin"/>
</dbReference>
<keyword evidence="2" id="KW-0479">Metal-binding</keyword>
<comment type="caution">
    <text evidence="6">The sequence shown here is derived from an EMBL/GenBank/DDBJ whole genome shotgun (WGS) entry which is preliminary data.</text>
</comment>
<evidence type="ECO:0000256" key="4">
    <source>
        <dbReference type="ARBA" id="ARBA00023008"/>
    </source>
</evidence>
<dbReference type="GO" id="GO:0005507">
    <property type="term" value="F:copper ion binding"/>
    <property type="evidence" value="ECO:0007669"/>
    <property type="project" value="InterPro"/>
</dbReference>
<keyword evidence="7" id="KW-1185">Reference proteome</keyword>